<dbReference type="Proteomes" id="UP000283269">
    <property type="component" value="Unassembled WGS sequence"/>
</dbReference>
<dbReference type="Pfam" id="PF00503">
    <property type="entry name" value="G-alpha"/>
    <property type="match status" value="1"/>
</dbReference>
<dbReference type="STRING" id="93625.A0A409WNZ3"/>
<dbReference type="SMART" id="SM00275">
    <property type="entry name" value="G_alpha"/>
    <property type="match status" value="1"/>
</dbReference>
<dbReference type="PROSITE" id="PS51882">
    <property type="entry name" value="G_ALPHA"/>
    <property type="match status" value="1"/>
</dbReference>
<keyword evidence="2 4" id="KW-0342">GTP-binding</keyword>
<accession>A0A409WNZ3</accession>
<evidence type="ECO:0000256" key="2">
    <source>
        <dbReference type="ARBA" id="ARBA00023134"/>
    </source>
</evidence>
<evidence type="ECO:0000313" key="6">
    <source>
        <dbReference type="EMBL" id="PPQ80210.1"/>
    </source>
</evidence>
<keyword evidence="5" id="KW-0460">Magnesium</keyword>
<dbReference type="GO" id="GO:0005525">
    <property type="term" value="F:GTP binding"/>
    <property type="evidence" value="ECO:0007669"/>
    <property type="project" value="UniProtKB-KW"/>
</dbReference>
<dbReference type="OrthoDB" id="5817230at2759"/>
<feature type="binding site" evidence="4">
    <location>
        <begin position="369"/>
        <end position="372"/>
    </location>
    <ligand>
        <name>GTP</name>
        <dbReference type="ChEBI" id="CHEBI:37565"/>
    </ligand>
</feature>
<dbReference type="GO" id="GO:0007188">
    <property type="term" value="P:adenylate cyclase-modulating G protein-coupled receptor signaling pathway"/>
    <property type="evidence" value="ECO:0007669"/>
    <property type="project" value="TreeGrafter"/>
</dbReference>
<evidence type="ECO:0000256" key="3">
    <source>
        <dbReference type="ARBA" id="ARBA00023224"/>
    </source>
</evidence>
<feature type="binding site" evidence="5">
    <location>
        <position position="75"/>
    </location>
    <ligand>
        <name>Mg(2+)</name>
        <dbReference type="ChEBI" id="CHEBI:18420"/>
    </ligand>
</feature>
<protein>
    <submittedName>
        <fullName evidence="6">Uncharacterized protein</fullName>
    </submittedName>
</protein>
<evidence type="ECO:0000256" key="1">
    <source>
        <dbReference type="ARBA" id="ARBA00022741"/>
    </source>
</evidence>
<dbReference type="Gene3D" id="3.40.50.300">
    <property type="entry name" value="P-loop containing nucleotide triphosphate hydrolases"/>
    <property type="match status" value="2"/>
</dbReference>
<keyword evidence="1 4" id="KW-0547">Nucleotide-binding</keyword>
<dbReference type="GO" id="GO:0003924">
    <property type="term" value="F:GTPase activity"/>
    <property type="evidence" value="ECO:0007669"/>
    <property type="project" value="InterPro"/>
</dbReference>
<dbReference type="SUPFAM" id="SSF52540">
    <property type="entry name" value="P-loop containing nucleoside triphosphate hydrolases"/>
    <property type="match status" value="1"/>
</dbReference>
<dbReference type="PRINTS" id="PR00318">
    <property type="entry name" value="GPROTEINA"/>
</dbReference>
<dbReference type="PANTHER" id="PTHR10218:SF360">
    <property type="entry name" value="GUANINE NUCLEOTIDE-BINDING PROTEIN SUBUNIT ALPHA HOMOLOG"/>
    <property type="match status" value="1"/>
</dbReference>
<dbReference type="FunFam" id="3.40.50.300:FF:000720">
    <property type="entry name" value="Guanine nucleotide-binding protein G(k) subunit alpha"/>
    <property type="match status" value="1"/>
</dbReference>
<dbReference type="GO" id="GO:0005737">
    <property type="term" value="C:cytoplasm"/>
    <property type="evidence" value="ECO:0007669"/>
    <property type="project" value="TreeGrafter"/>
</dbReference>
<dbReference type="GO" id="GO:0046872">
    <property type="term" value="F:metal ion binding"/>
    <property type="evidence" value="ECO:0007669"/>
    <property type="project" value="UniProtKB-KW"/>
</dbReference>
<proteinExistence type="predicted"/>
<dbReference type="GO" id="GO:0005834">
    <property type="term" value="C:heterotrimeric G-protein complex"/>
    <property type="evidence" value="ECO:0007669"/>
    <property type="project" value="TreeGrafter"/>
</dbReference>
<feature type="binding site" evidence="5">
    <location>
        <position position="272"/>
    </location>
    <ligand>
        <name>Mg(2+)</name>
        <dbReference type="ChEBI" id="CHEBI:18420"/>
    </ligand>
</feature>
<gene>
    <name evidence="6" type="ORF">CVT25_003563</name>
</gene>
<feature type="binding site" evidence="4">
    <location>
        <begin position="71"/>
        <end position="76"/>
    </location>
    <ligand>
        <name>GTP</name>
        <dbReference type="ChEBI" id="CHEBI:37565"/>
    </ligand>
</feature>
<dbReference type="InterPro" id="IPR011025">
    <property type="entry name" value="GproteinA_insert"/>
</dbReference>
<feature type="binding site" evidence="4">
    <location>
        <begin position="241"/>
        <end position="242"/>
    </location>
    <ligand>
        <name>GTP</name>
        <dbReference type="ChEBI" id="CHEBI:37565"/>
    </ligand>
</feature>
<dbReference type="GO" id="GO:0001664">
    <property type="term" value="F:G protein-coupled receptor binding"/>
    <property type="evidence" value="ECO:0007669"/>
    <property type="project" value="TreeGrafter"/>
</dbReference>
<keyword evidence="5" id="KW-0479">Metal-binding</keyword>
<comment type="caution">
    <text evidence="6">The sequence shown here is derived from an EMBL/GenBank/DDBJ whole genome shotgun (WGS) entry which is preliminary data.</text>
</comment>
<sequence>MAASVALQRRSSLASQRSSRRFSSDASSMFVSTEEATLINDRIDEEIRKEASRLKDAKRREIKVLLLGQAESGKSTLQKQFQLFYASKSLDAERHSWIPVVYFNIIKALRMIFAELDHEITSQTPNEPLSSSAVRHELNDLRIKLLPLLSLENTLASELSGGVAIAGGRTGAYVRLGWQSLISSTLATSSDTKKSRVENRTRETTLLVARTLAVAVDDIEALWMHESIRFYIQKRKIRLDDSASYFLGHIQKIAEPEYTPSNDDILNVRLQTLGIMEHSIPIYTGGKTYDWKLYDVGGARGQVLASTPSYVPKIVANAYTESDTLGYRILMMFLEEDPKTNRIDDSLQLFSTICSNPLLKDAHLVVLLNKADILREKLDAKTKVRKYITSFGDRPNTFEAVSDYFRSHFIQVYRRKGASPGRPLYVHFSSMLVRIRHNTTPWIKLKYLYIKTIGHKSNAKHHIGR</sequence>
<dbReference type="EMBL" id="NHYD01003342">
    <property type="protein sequence ID" value="PPQ80210.1"/>
    <property type="molecule type" value="Genomic_DNA"/>
</dbReference>
<organism evidence="6 7">
    <name type="scientific">Psilocybe cyanescens</name>
    <dbReference type="NCBI Taxonomy" id="93625"/>
    <lineage>
        <taxon>Eukaryota</taxon>
        <taxon>Fungi</taxon>
        <taxon>Dikarya</taxon>
        <taxon>Basidiomycota</taxon>
        <taxon>Agaricomycotina</taxon>
        <taxon>Agaricomycetes</taxon>
        <taxon>Agaricomycetidae</taxon>
        <taxon>Agaricales</taxon>
        <taxon>Agaricineae</taxon>
        <taxon>Strophariaceae</taxon>
        <taxon>Psilocybe</taxon>
    </lineage>
</organism>
<dbReference type="PANTHER" id="PTHR10218">
    <property type="entry name" value="GTP-BINDING PROTEIN ALPHA SUBUNIT"/>
    <property type="match status" value="1"/>
</dbReference>
<keyword evidence="7" id="KW-1185">Reference proteome</keyword>
<dbReference type="AlphaFoldDB" id="A0A409WNZ3"/>
<name>A0A409WNZ3_PSICY</name>
<evidence type="ECO:0000256" key="4">
    <source>
        <dbReference type="PIRSR" id="PIRSR601019-1"/>
    </source>
</evidence>
<evidence type="ECO:0000313" key="7">
    <source>
        <dbReference type="Proteomes" id="UP000283269"/>
    </source>
</evidence>
<feature type="binding site" evidence="4">
    <location>
        <begin position="266"/>
        <end position="272"/>
    </location>
    <ligand>
        <name>GTP</name>
        <dbReference type="ChEBI" id="CHEBI:37565"/>
    </ligand>
</feature>
<reference evidence="6 7" key="1">
    <citation type="journal article" date="2018" name="Evol. Lett.">
        <title>Horizontal gene cluster transfer increased hallucinogenic mushroom diversity.</title>
        <authorList>
            <person name="Reynolds H.T."/>
            <person name="Vijayakumar V."/>
            <person name="Gluck-Thaler E."/>
            <person name="Korotkin H.B."/>
            <person name="Matheny P.B."/>
            <person name="Slot J.C."/>
        </authorList>
    </citation>
    <scope>NUCLEOTIDE SEQUENCE [LARGE SCALE GENOMIC DNA]</scope>
    <source>
        <strain evidence="6 7">2631</strain>
    </source>
</reference>
<dbReference type="InterPro" id="IPR027417">
    <property type="entry name" value="P-loop_NTPase"/>
</dbReference>
<dbReference type="GO" id="GO:0031683">
    <property type="term" value="F:G-protein beta/gamma-subunit complex binding"/>
    <property type="evidence" value="ECO:0007669"/>
    <property type="project" value="InterPro"/>
</dbReference>
<dbReference type="InterPro" id="IPR001019">
    <property type="entry name" value="Gprotein_alpha_su"/>
</dbReference>
<evidence type="ECO:0000256" key="5">
    <source>
        <dbReference type="PIRSR" id="PIRSR601019-2"/>
    </source>
</evidence>
<dbReference type="SUPFAM" id="SSF47895">
    <property type="entry name" value="Transducin (alpha subunit), insertion domain"/>
    <property type="match status" value="1"/>
</dbReference>
<dbReference type="InParanoid" id="A0A409WNZ3"/>
<keyword evidence="3" id="KW-0807">Transducer</keyword>